<evidence type="ECO:0000313" key="3">
    <source>
        <dbReference type="Proteomes" id="UP001066276"/>
    </source>
</evidence>
<proteinExistence type="predicted"/>
<gene>
    <name evidence="2" type="ORF">NDU88_000675</name>
</gene>
<comment type="caution">
    <text evidence="2">The sequence shown here is derived from an EMBL/GenBank/DDBJ whole genome shotgun (WGS) entry which is preliminary data.</text>
</comment>
<organism evidence="2 3">
    <name type="scientific">Pleurodeles waltl</name>
    <name type="common">Iberian ribbed newt</name>
    <dbReference type="NCBI Taxonomy" id="8319"/>
    <lineage>
        <taxon>Eukaryota</taxon>
        <taxon>Metazoa</taxon>
        <taxon>Chordata</taxon>
        <taxon>Craniata</taxon>
        <taxon>Vertebrata</taxon>
        <taxon>Euteleostomi</taxon>
        <taxon>Amphibia</taxon>
        <taxon>Batrachia</taxon>
        <taxon>Caudata</taxon>
        <taxon>Salamandroidea</taxon>
        <taxon>Salamandridae</taxon>
        <taxon>Pleurodelinae</taxon>
        <taxon>Pleurodeles</taxon>
    </lineage>
</organism>
<dbReference type="AlphaFoldDB" id="A0AAV7LX06"/>
<evidence type="ECO:0000256" key="1">
    <source>
        <dbReference type="SAM" id="MobiDB-lite"/>
    </source>
</evidence>
<feature type="region of interest" description="Disordered" evidence="1">
    <location>
        <begin position="1"/>
        <end position="44"/>
    </location>
</feature>
<dbReference type="Proteomes" id="UP001066276">
    <property type="component" value="Chromosome 10"/>
</dbReference>
<reference evidence="2" key="1">
    <citation type="journal article" date="2022" name="bioRxiv">
        <title>Sequencing and chromosome-scale assembly of the giantPleurodeles waltlgenome.</title>
        <authorList>
            <person name="Brown T."/>
            <person name="Elewa A."/>
            <person name="Iarovenko S."/>
            <person name="Subramanian E."/>
            <person name="Araus A.J."/>
            <person name="Petzold A."/>
            <person name="Susuki M."/>
            <person name="Suzuki K.-i.T."/>
            <person name="Hayashi T."/>
            <person name="Toyoda A."/>
            <person name="Oliveira C."/>
            <person name="Osipova E."/>
            <person name="Leigh N.D."/>
            <person name="Simon A."/>
            <person name="Yun M.H."/>
        </authorList>
    </citation>
    <scope>NUCLEOTIDE SEQUENCE</scope>
    <source>
        <strain evidence="2">20211129_DDA</strain>
        <tissue evidence="2">Liver</tissue>
    </source>
</reference>
<evidence type="ECO:0000313" key="2">
    <source>
        <dbReference type="EMBL" id="KAJ1095513.1"/>
    </source>
</evidence>
<accession>A0AAV7LX06</accession>
<protein>
    <submittedName>
        <fullName evidence="2">Uncharacterized protein</fullName>
    </submittedName>
</protein>
<keyword evidence="3" id="KW-1185">Reference proteome</keyword>
<dbReference type="EMBL" id="JANPWB010000014">
    <property type="protein sequence ID" value="KAJ1095513.1"/>
    <property type="molecule type" value="Genomic_DNA"/>
</dbReference>
<name>A0AAV7LX06_PLEWA</name>
<sequence length="116" mass="12627">MADRPATVLTRNSQRGSHRPVAHTGTGEAGGPHGNGPSRQKRPRYVARSSGFLQLPCGFNRLIAHKWLSNTAYGVCSTRSSQIQERCSPGSRHSALMKHLANHAMGDCIKKGKYAF</sequence>